<organism evidence="6 7">
    <name type="scientific">Kribbella koreensis</name>
    <dbReference type="NCBI Taxonomy" id="57909"/>
    <lineage>
        <taxon>Bacteria</taxon>
        <taxon>Bacillati</taxon>
        <taxon>Actinomycetota</taxon>
        <taxon>Actinomycetes</taxon>
        <taxon>Propionibacteriales</taxon>
        <taxon>Kribbellaceae</taxon>
        <taxon>Kribbella</taxon>
    </lineage>
</organism>
<dbReference type="SUPFAM" id="SSF53383">
    <property type="entry name" value="PLP-dependent transferases"/>
    <property type="match status" value="1"/>
</dbReference>
<protein>
    <submittedName>
        <fullName evidence="6">Bifunctional o-acetylhomoserine/o-acetylserine sulfhydrylase</fullName>
    </submittedName>
</protein>
<reference evidence="7" key="1">
    <citation type="journal article" date="2019" name="Int. J. Syst. Evol. Microbiol.">
        <title>The Global Catalogue of Microorganisms (GCM) 10K type strain sequencing project: providing services to taxonomists for standard genome sequencing and annotation.</title>
        <authorList>
            <consortium name="The Broad Institute Genomics Platform"/>
            <consortium name="The Broad Institute Genome Sequencing Center for Infectious Disease"/>
            <person name="Wu L."/>
            <person name="Ma J."/>
        </authorList>
    </citation>
    <scope>NUCLEOTIDE SEQUENCE [LARGE SCALE GENOMIC DNA]</scope>
    <source>
        <strain evidence="7">JCM 10977</strain>
    </source>
</reference>
<evidence type="ECO:0000256" key="2">
    <source>
        <dbReference type="ARBA" id="ARBA00009077"/>
    </source>
</evidence>
<dbReference type="PANTHER" id="PTHR43797">
    <property type="entry name" value="HOMOCYSTEINE/CYSTEINE SYNTHASE"/>
    <property type="match status" value="1"/>
</dbReference>
<dbReference type="PANTHER" id="PTHR43797:SF2">
    <property type="entry name" value="HOMOCYSTEINE_CYSTEINE SYNTHASE"/>
    <property type="match status" value="1"/>
</dbReference>
<keyword evidence="4 5" id="KW-0663">Pyridoxal phosphate</keyword>
<proteinExistence type="inferred from homology"/>
<keyword evidence="3" id="KW-0808">Transferase</keyword>
<evidence type="ECO:0000256" key="1">
    <source>
        <dbReference type="ARBA" id="ARBA00001933"/>
    </source>
</evidence>
<dbReference type="CDD" id="cd00614">
    <property type="entry name" value="CGS_like"/>
    <property type="match status" value="1"/>
</dbReference>
<dbReference type="InterPro" id="IPR054542">
    <property type="entry name" value="Cys_met_metab_PP"/>
</dbReference>
<dbReference type="PIRSF" id="PIRSF001434">
    <property type="entry name" value="CGS"/>
    <property type="match status" value="1"/>
</dbReference>
<keyword evidence="7" id="KW-1185">Reference proteome</keyword>
<dbReference type="NCBIfam" id="TIGR01326">
    <property type="entry name" value="OAH_OAS_sulfhy"/>
    <property type="match status" value="1"/>
</dbReference>
<name>A0ABP4CAP0_9ACTN</name>
<sequence length="452" mass="48376">MGCAVVPENRTVMSQNTPSWSFETRQIHAGQTSDATTNARALPIYQTTSYTFDSTDHAASLFGLQEFGNIYTRIQNPTQDAVEQRIASLEGGTAALLVSSGQAATSLALLNVAEADDHVVSSPSLYGGTYNLFHYTFPKLGIEVSFVEDPSDLESWKAAIKPNTKAFFGETIANPKSEIFDIEGIAGVAHEFGVPLIVDNTVASPYVLRPLEHGADVVVHSATKYLGGHGTAIAGVIVDSGKFDYAQNPERFPGFNQPDDSYHGLTYATALGVGSDLGNLAYILKARVQWLRDLGTAVSPFNAFLIAQGLETLSLRIERHLDNALKVAQWLEARDEVDSVAYASLPSSQYYELAQKYTPRGAGAVVAFEIKGGVDAGKRFVDALQLHSHVANIGDVRSLVIHPASTTHSQLSAEDQLASGVTPGLVRLAVGLEHIDDILADLEVGFAAAKSV</sequence>
<gene>
    <name evidence="6" type="ORF">GCM10009554_80490</name>
</gene>
<comment type="caution">
    <text evidence="6">The sequence shown here is derived from an EMBL/GenBank/DDBJ whole genome shotgun (WGS) entry which is preliminary data.</text>
</comment>
<dbReference type="NCBIfam" id="NF005872">
    <property type="entry name" value="PRK07812.1"/>
    <property type="match status" value="1"/>
</dbReference>
<dbReference type="PROSITE" id="PS00868">
    <property type="entry name" value="CYS_MET_METAB_PP"/>
    <property type="match status" value="1"/>
</dbReference>
<evidence type="ECO:0000313" key="6">
    <source>
        <dbReference type="EMBL" id="GAA0962505.1"/>
    </source>
</evidence>
<dbReference type="InterPro" id="IPR015424">
    <property type="entry name" value="PyrdxlP-dep_Trfase"/>
</dbReference>
<dbReference type="EMBL" id="BAAAHK010000024">
    <property type="protein sequence ID" value="GAA0962505.1"/>
    <property type="molecule type" value="Genomic_DNA"/>
</dbReference>
<dbReference type="Proteomes" id="UP001500542">
    <property type="component" value="Unassembled WGS sequence"/>
</dbReference>
<evidence type="ECO:0000256" key="5">
    <source>
        <dbReference type="RuleBase" id="RU362118"/>
    </source>
</evidence>
<dbReference type="InterPro" id="IPR015422">
    <property type="entry name" value="PyrdxlP-dep_Trfase_small"/>
</dbReference>
<evidence type="ECO:0000256" key="3">
    <source>
        <dbReference type="ARBA" id="ARBA00022679"/>
    </source>
</evidence>
<dbReference type="Gene3D" id="3.40.640.10">
    <property type="entry name" value="Type I PLP-dependent aspartate aminotransferase-like (Major domain)"/>
    <property type="match status" value="1"/>
</dbReference>
<dbReference type="Pfam" id="PF01053">
    <property type="entry name" value="Cys_Met_Meta_PP"/>
    <property type="match status" value="1"/>
</dbReference>
<dbReference type="InterPro" id="IPR015421">
    <property type="entry name" value="PyrdxlP-dep_Trfase_major"/>
</dbReference>
<comment type="similarity">
    <text evidence="2 5">Belongs to the trans-sulfuration enzymes family.</text>
</comment>
<evidence type="ECO:0000313" key="7">
    <source>
        <dbReference type="Proteomes" id="UP001500542"/>
    </source>
</evidence>
<accession>A0ABP4CAP0</accession>
<evidence type="ECO:0000256" key="4">
    <source>
        <dbReference type="ARBA" id="ARBA00022898"/>
    </source>
</evidence>
<dbReference type="InterPro" id="IPR006235">
    <property type="entry name" value="OAc-hSer/O-AcSer_sulfhydrylase"/>
</dbReference>
<dbReference type="Gene3D" id="3.90.1150.10">
    <property type="entry name" value="Aspartate Aminotransferase, domain 1"/>
    <property type="match status" value="1"/>
</dbReference>
<comment type="cofactor">
    <cofactor evidence="1 5">
        <name>pyridoxal 5'-phosphate</name>
        <dbReference type="ChEBI" id="CHEBI:597326"/>
    </cofactor>
</comment>
<dbReference type="InterPro" id="IPR000277">
    <property type="entry name" value="Cys/Met-Metab_PyrdxlP-dep_enz"/>
</dbReference>